<evidence type="ECO:0008006" key="3">
    <source>
        <dbReference type="Google" id="ProtNLM"/>
    </source>
</evidence>
<reference evidence="1 2" key="1">
    <citation type="submission" date="2024-09" db="EMBL/GenBank/DDBJ databases">
        <authorList>
            <person name="Sun Q."/>
            <person name="Mori K."/>
        </authorList>
    </citation>
    <scope>NUCLEOTIDE SEQUENCE [LARGE SCALE GENOMIC DNA]</scope>
    <source>
        <strain evidence="1 2">JCM 15389</strain>
    </source>
</reference>
<dbReference type="SUPFAM" id="SSF51445">
    <property type="entry name" value="(Trans)glycosidases"/>
    <property type="match status" value="1"/>
</dbReference>
<dbReference type="EMBL" id="JBHLYQ010000092">
    <property type="protein sequence ID" value="MFC0082355.1"/>
    <property type="molecule type" value="Genomic_DNA"/>
</dbReference>
<dbReference type="Gene3D" id="3.20.20.80">
    <property type="entry name" value="Glycosidases"/>
    <property type="match status" value="1"/>
</dbReference>
<dbReference type="Proteomes" id="UP001589788">
    <property type="component" value="Unassembled WGS sequence"/>
</dbReference>
<evidence type="ECO:0000313" key="2">
    <source>
        <dbReference type="Proteomes" id="UP001589788"/>
    </source>
</evidence>
<protein>
    <recommendedName>
        <fullName evidence="3">Malto-oligosyltrehalose synthase</fullName>
    </recommendedName>
</protein>
<keyword evidence="2" id="KW-1185">Reference proteome</keyword>
<dbReference type="InterPro" id="IPR017853">
    <property type="entry name" value="GH"/>
</dbReference>
<organism evidence="1 2">
    <name type="scientific">Aciditerrimonas ferrireducens</name>
    <dbReference type="NCBI Taxonomy" id="667306"/>
    <lineage>
        <taxon>Bacteria</taxon>
        <taxon>Bacillati</taxon>
        <taxon>Actinomycetota</taxon>
        <taxon>Acidimicrobiia</taxon>
        <taxon>Acidimicrobiales</taxon>
        <taxon>Acidimicrobiaceae</taxon>
        <taxon>Aciditerrimonas</taxon>
    </lineage>
</organism>
<evidence type="ECO:0000313" key="1">
    <source>
        <dbReference type="EMBL" id="MFC0082355.1"/>
    </source>
</evidence>
<proteinExistence type="predicted"/>
<sequence>PDPAGTRAALAGRLAGLLEKAAREAKERTSWTDPDPTYEAGLRRWVEELVLGPPSGRFLAELERLLARVGPAAAALGLGLVGLAHLAPGIPDTYQGSEGWLLVGVDPDNREPLDHAALGARLAVALGEPLEALVERWWTGALKTRVVHELLELRRAQPALFRHGAVSAPRVQGPDAERVVTLARQDRETATLLLTVRPDPGRVRPGRLPAGAELAPSATVVLPRGWPGRFRELLGNQEVRARAGRVAAADVLGALPLGVLVGV</sequence>
<gene>
    <name evidence="1" type="ORF">ACFFRE_09390</name>
</gene>
<feature type="non-terminal residue" evidence="1">
    <location>
        <position position="1"/>
    </location>
</feature>
<comment type="caution">
    <text evidence="1">The sequence shown here is derived from an EMBL/GenBank/DDBJ whole genome shotgun (WGS) entry which is preliminary data.</text>
</comment>
<name>A0ABV6C3T6_9ACTN</name>
<accession>A0ABV6C3T6</accession>
<dbReference type="Gene3D" id="1.10.10.470">
    <property type="entry name" value="Maltooligosyl trehalose synthase, domain 4"/>
    <property type="match status" value="1"/>
</dbReference>
<dbReference type="InterPro" id="IPR013797">
    <property type="entry name" value="Maltooligo_trehalose_synth_4"/>
</dbReference>